<sequence>MCGYEGEIQFDVNHLEMPRLVAFSAALSSHPPLTTTSLNPRSSSFPTPYLPVVNFLSWSRKSQTANANLLPPKLPFPPGASVEAPTLMNHLNYANYETTF</sequence>
<comment type="caution">
    <text evidence="1">The sequence shown here is derived from an EMBL/GenBank/DDBJ whole genome shotgun (WGS) entry which is preliminary data.</text>
</comment>
<dbReference type="EMBL" id="BPLR01010889">
    <property type="protein sequence ID" value="GIY42736.1"/>
    <property type="molecule type" value="Genomic_DNA"/>
</dbReference>
<accession>A0AAV4TBY9</accession>
<reference evidence="1 2" key="1">
    <citation type="submission" date="2021-06" db="EMBL/GenBank/DDBJ databases">
        <title>Caerostris extrusa draft genome.</title>
        <authorList>
            <person name="Kono N."/>
            <person name="Arakawa K."/>
        </authorList>
    </citation>
    <scope>NUCLEOTIDE SEQUENCE [LARGE SCALE GENOMIC DNA]</scope>
</reference>
<proteinExistence type="predicted"/>
<name>A0AAV4TBY9_CAEEX</name>
<dbReference type="Proteomes" id="UP001054945">
    <property type="component" value="Unassembled WGS sequence"/>
</dbReference>
<evidence type="ECO:0000313" key="2">
    <source>
        <dbReference type="Proteomes" id="UP001054945"/>
    </source>
</evidence>
<gene>
    <name evidence="1" type="ORF">CEXT_713011</name>
</gene>
<organism evidence="1 2">
    <name type="scientific">Caerostris extrusa</name>
    <name type="common">Bark spider</name>
    <name type="synonym">Caerostris bankana</name>
    <dbReference type="NCBI Taxonomy" id="172846"/>
    <lineage>
        <taxon>Eukaryota</taxon>
        <taxon>Metazoa</taxon>
        <taxon>Ecdysozoa</taxon>
        <taxon>Arthropoda</taxon>
        <taxon>Chelicerata</taxon>
        <taxon>Arachnida</taxon>
        <taxon>Araneae</taxon>
        <taxon>Araneomorphae</taxon>
        <taxon>Entelegynae</taxon>
        <taxon>Araneoidea</taxon>
        <taxon>Araneidae</taxon>
        <taxon>Caerostris</taxon>
    </lineage>
</organism>
<protein>
    <submittedName>
        <fullName evidence="1">Uncharacterized protein</fullName>
    </submittedName>
</protein>
<keyword evidence="2" id="KW-1185">Reference proteome</keyword>
<dbReference type="AlphaFoldDB" id="A0AAV4TBY9"/>
<evidence type="ECO:0000313" key="1">
    <source>
        <dbReference type="EMBL" id="GIY42736.1"/>
    </source>
</evidence>